<organism evidence="1 2">
    <name type="scientific">Actinoallomurus iriomotensis</name>
    <dbReference type="NCBI Taxonomy" id="478107"/>
    <lineage>
        <taxon>Bacteria</taxon>
        <taxon>Bacillati</taxon>
        <taxon>Actinomycetota</taxon>
        <taxon>Actinomycetes</taxon>
        <taxon>Streptosporangiales</taxon>
        <taxon>Thermomonosporaceae</taxon>
        <taxon>Actinoallomurus</taxon>
    </lineage>
</organism>
<protein>
    <recommendedName>
        <fullName evidence="3">Zn-dependent hydrolase</fullName>
    </recommendedName>
</protein>
<reference evidence="1" key="1">
    <citation type="submission" date="2023-03" db="EMBL/GenBank/DDBJ databases">
        <title>Actinoallomurus iriomotensis NBRC 103684.</title>
        <authorList>
            <person name="Ichikawa N."/>
            <person name="Sato H."/>
            <person name="Tonouchi N."/>
        </authorList>
    </citation>
    <scope>NUCLEOTIDE SEQUENCE</scope>
    <source>
        <strain evidence="1">NBRC 103684</strain>
    </source>
</reference>
<dbReference type="AlphaFoldDB" id="A0A9W6W394"/>
<accession>A0A9W6W394</accession>
<dbReference type="Proteomes" id="UP001165074">
    <property type="component" value="Unassembled WGS sequence"/>
</dbReference>
<dbReference type="SUPFAM" id="SSF56281">
    <property type="entry name" value="Metallo-hydrolase/oxidoreductase"/>
    <property type="match status" value="1"/>
</dbReference>
<sequence length="63" mass="6948">MIIDSIRDRLLTLPPDTVVRTGHGGTTTIGDEAPHFEEWVSRGHQPVTSCKIAGKKCHFCVEC</sequence>
<dbReference type="Gene3D" id="3.60.15.10">
    <property type="entry name" value="Ribonuclease Z/Hydroxyacylglutathione hydrolase-like"/>
    <property type="match status" value="1"/>
</dbReference>
<gene>
    <name evidence="1" type="ORF">Airi02_071430</name>
</gene>
<name>A0A9W6W394_9ACTN</name>
<proteinExistence type="predicted"/>
<keyword evidence="2" id="KW-1185">Reference proteome</keyword>
<evidence type="ECO:0000313" key="2">
    <source>
        <dbReference type="Proteomes" id="UP001165074"/>
    </source>
</evidence>
<evidence type="ECO:0000313" key="1">
    <source>
        <dbReference type="EMBL" id="GLY89214.1"/>
    </source>
</evidence>
<dbReference type="EMBL" id="BSTK01000012">
    <property type="protein sequence ID" value="GLY89214.1"/>
    <property type="molecule type" value="Genomic_DNA"/>
</dbReference>
<evidence type="ECO:0008006" key="3">
    <source>
        <dbReference type="Google" id="ProtNLM"/>
    </source>
</evidence>
<comment type="caution">
    <text evidence="1">The sequence shown here is derived from an EMBL/GenBank/DDBJ whole genome shotgun (WGS) entry which is preliminary data.</text>
</comment>
<dbReference type="InterPro" id="IPR036866">
    <property type="entry name" value="RibonucZ/Hydroxyglut_hydro"/>
</dbReference>